<dbReference type="Gene3D" id="2.70.98.10">
    <property type="match status" value="1"/>
</dbReference>
<dbReference type="GO" id="GO:0030246">
    <property type="term" value="F:carbohydrate binding"/>
    <property type="evidence" value="ECO:0007669"/>
    <property type="project" value="InterPro"/>
</dbReference>
<comment type="caution">
    <text evidence="2">The sequence shown here is derived from an EMBL/GenBank/DDBJ whole genome shotgun (WGS) entry which is preliminary data.</text>
</comment>
<dbReference type="InterPro" id="IPR008183">
    <property type="entry name" value="Aldose_1/G6P_1-epimerase"/>
</dbReference>
<dbReference type="CDD" id="cd09021">
    <property type="entry name" value="Aldose_epim_Ec_YphB"/>
    <property type="match status" value="1"/>
</dbReference>
<dbReference type="InterPro" id="IPR014718">
    <property type="entry name" value="GH-type_carb-bd"/>
</dbReference>
<dbReference type="GO" id="GO:0005975">
    <property type="term" value="P:carbohydrate metabolic process"/>
    <property type="evidence" value="ECO:0007669"/>
    <property type="project" value="InterPro"/>
</dbReference>
<proteinExistence type="predicted"/>
<sequence length="314" mass="34156">MSADPNTRAPDALLELRHGARRVLLAPHIGGAIAAFFDAHESGERHWLRPATPETLAARNPLGMASFPLVPYCNRIRDARFTFDGALIDLSGDGNTFPHALHGNAWRLPWRVDSLTEAHARLTLHHEPSREAAHHWPFAHEAAQDIALDAQSLTVTMSLRNLSDRPMPFGIGHHPYFPRTAGTRVHARVASMWHTTPDPLPTHAGPHPSIDALASPEGMSPDAYDLDNNFTGWARTASIVWPDEHRSITLQAGAPFDFMVIYAPSAFPSLLCVEPVSNVADWINLDLDPASKGGGVLAPGESMSASFTLTPQTA</sequence>
<keyword evidence="3" id="KW-1185">Reference proteome</keyword>
<dbReference type="SUPFAM" id="SSF74650">
    <property type="entry name" value="Galactose mutarotase-like"/>
    <property type="match status" value="1"/>
</dbReference>
<dbReference type="GO" id="GO:0016853">
    <property type="term" value="F:isomerase activity"/>
    <property type="evidence" value="ECO:0007669"/>
    <property type="project" value="InterPro"/>
</dbReference>
<feature type="region of interest" description="Disordered" evidence="1">
    <location>
        <begin position="199"/>
        <end position="218"/>
    </location>
</feature>
<organism evidence="2 3">
    <name type="scientific">Caballeronia concitans</name>
    <dbReference type="NCBI Taxonomy" id="1777133"/>
    <lineage>
        <taxon>Bacteria</taxon>
        <taxon>Pseudomonadati</taxon>
        <taxon>Pseudomonadota</taxon>
        <taxon>Betaproteobacteria</taxon>
        <taxon>Burkholderiales</taxon>
        <taxon>Burkholderiaceae</taxon>
        <taxon>Caballeronia</taxon>
    </lineage>
</organism>
<gene>
    <name evidence="2" type="ORF">AWB72_03492</name>
</gene>
<dbReference type="AlphaFoldDB" id="A0A658QZL8"/>
<reference evidence="2 3" key="1">
    <citation type="submission" date="2016-01" db="EMBL/GenBank/DDBJ databases">
        <authorList>
            <person name="Peeters C."/>
        </authorList>
    </citation>
    <scope>NUCLEOTIDE SEQUENCE [LARGE SCALE GENOMIC DNA]</scope>
    <source>
        <strain evidence="2">LMG 29315</strain>
    </source>
</reference>
<protein>
    <submittedName>
        <fullName evidence="2">Aldose 1-epimerase</fullName>
    </submittedName>
</protein>
<evidence type="ECO:0000256" key="1">
    <source>
        <dbReference type="SAM" id="MobiDB-lite"/>
    </source>
</evidence>
<dbReference type="EMBL" id="FCNV02000007">
    <property type="protein sequence ID" value="SAL35715.1"/>
    <property type="molecule type" value="Genomic_DNA"/>
</dbReference>
<dbReference type="RefSeq" id="WP_040049113.1">
    <property type="nucleotide sequence ID" value="NZ_FCNV02000007.1"/>
</dbReference>
<name>A0A658QZL8_9BURK</name>
<accession>A0A658QZL8</accession>
<dbReference type="InterPro" id="IPR011013">
    <property type="entry name" value="Gal_mutarotase_sf_dom"/>
</dbReference>
<dbReference type="OrthoDB" id="9808779at2"/>
<evidence type="ECO:0000313" key="3">
    <source>
        <dbReference type="Proteomes" id="UP000198263"/>
    </source>
</evidence>
<evidence type="ECO:0000313" key="2">
    <source>
        <dbReference type="EMBL" id="SAL35715.1"/>
    </source>
</evidence>
<dbReference type="Pfam" id="PF01263">
    <property type="entry name" value="Aldose_epim"/>
    <property type="match status" value="1"/>
</dbReference>
<dbReference type="Proteomes" id="UP000198263">
    <property type="component" value="Unassembled WGS sequence"/>
</dbReference>